<comment type="caution">
    <text evidence="1">The sequence shown here is derived from an EMBL/GenBank/DDBJ whole genome shotgun (WGS) entry which is preliminary data.</text>
</comment>
<keyword evidence="2" id="KW-1185">Reference proteome</keyword>
<sequence>MASSLAPVSVFDEHRFQKEFNQELFNSYARKRKVIPEVGFDLNEDEYPQIMEQVLLRGWRRLAAPHTSVSNLLVQEFYEMQPYPIKKQLNKMSSLTRAL</sequence>
<dbReference type="EMBL" id="JASCZI010061345">
    <property type="protein sequence ID" value="MED6138478.1"/>
    <property type="molecule type" value="Genomic_DNA"/>
</dbReference>
<evidence type="ECO:0000313" key="1">
    <source>
        <dbReference type="EMBL" id="MED6138478.1"/>
    </source>
</evidence>
<organism evidence="1 2">
    <name type="scientific">Stylosanthes scabra</name>
    <dbReference type="NCBI Taxonomy" id="79078"/>
    <lineage>
        <taxon>Eukaryota</taxon>
        <taxon>Viridiplantae</taxon>
        <taxon>Streptophyta</taxon>
        <taxon>Embryophyta</taxon>
        <taxon>Tracheophyta</taxon>
        <taxon>Spermatophyta</taxon>
        <taxon>Magnoliopsida</taxon>
        <taxon>eudicotyledons</taxon>
        <taxon>Gunneridae</taxon>
        <taxon>Pentapetalae</taxon>
        <taxon>rosids</taxon>
        <taxon>fabids</taxon>
        <taxon>Fabales</taxon>
        <taxon>Fabaceae</taxon>
        <taxon>Papilionoideae</taxon>
        <taxon>50 kb inversion clade</taxon>
        <taxon>dalbergioids sensu lato</taxon>
        <taxon>Dalbergieae</taxon>
        <taxon>Pterocarpus clade</taxon>
        <taxon>Stylosanthes</taxon>
    </lineage>
</organism>
<name>A0ABU6SRA6_9FABA</name>
<reference evidence="1 2" key="1">
    <citation type="journal article" date="2023" name="Plants (Basel)">
        <title>Bridging the Gap: Combining Genomics and Transcriptomics Approaches to Understand Stylosanthes scabra, an Orphan Legume from the Brazilian Caatinga.</title>
        <authorList>
            <person name="Ferreira-Neto J.R.C."/>
            <person name="da Silva M.D."/>
            <person name="Binneck E."/>
            <person name="de Melo N.F."/>
            <person name="da Silva R.H."/>
            <person name="de Melo A.L.T.M."/>
            <person name="Pandolfi V."/>
            <person name="Bustamante F.O."/>
            <person name="Brasileiro-Vidal A.C."/>
            <person name="Benko-Iseppon A.M."/>
        </authorList>
    </citation>
    <scope>NUCLEOTIDE SEQUENCE [LARGE SCALE GENOMIC DNA]</scope>
    <source>
        <tissue evidence="1">Leaves</tissue>
    </source>
</reference>
<protein>
    <submittedName>
        <fullName evidence="1">Uncharacterized protein</fullName>
    </submittedName>
</protein>
<accession>A0ABU6SRA6</accession>
<proteinExistence type="predicted"/>
<dbReference type="Proteomes" id="UP001341840">
    <property type="component" value="Unassembled WGS sequence"/>
</dbReference>
<gene>
    <name evidence="1" type="ORF">PIB30_074575</name>
</gene>
<evidence type="ECO:0000313" key="2">
    <source>
        <dbReference type="Proteomes" id="UP001341840"/>
    </source>
</evidence>